<accession>A0A0A9C4L5</accession>
<name>A0A0A9C4L5_ARUDO</name>
<evidence type="ECO:0000313" key="1">
    <source>
        <dbReference type="EMBL" id="JAD66467.1"/>
    </source>
</evidence>
<organism evidence="1">
    <name type="scientific">Arundo donax</name>
    <name type="common">Giant reed</name>
    <name type="synonym">Donax arundinaceus</name>
    <dbReference type="NCBI Taxonomy" id="35708"/>
    <lineage>
        <taxon>Eukaryota</taxon>
        <taxon>Viridiplantae</taxon>
        <taxon>Streptophyta</taxon>
        <taxon>Embryophyta</taxon>
        <taxon>Tracheophyta</taxon>
        <taxon>Spermatophyta</taxon>
        <taxon>Magnoliopsida</taxon>
        <taxon>Liliopsida</taxon>
        <taxon>Poales</taxon>
        <taxon>Poaceae</taxon>
        <taxon>PACMAD clade</taxon>
        <taxon>Arundinoideae</taxon>
        <taxon>Arundineae</taxon>
        <taxon>Arundo</taxon>
    </lineage>
</organism>
<dbReference type="AlphaFoldDB" id="A0A0A9C4L5"/>
<dbReference type="EMBL" id="GBRH01231428">
    <property type="protein sequence ID" value="JAD66467.1"/>
    <property type="molecule type" value="Transcribed_RNA"/>
</dbReference>
<protein>
    <submittedName>
        <fullName evidence="1">Uncharacterized protein</fullName>
    </submittedName>
</protein>
<reference evidence="1" key="1">
    <citation type="submission" date="2014-09" db="EMBL/GenBank/DDBJ databases">
        <authorList>
            <person name="Magalhaes I.L.F."/>
            <person name="Oliveira U."/>
            <person name="Santos F.R."/>
            <person name="Vidigal T.H.D.A."/>
            <person name="Brescovit A.D."/>
            <person name="Santos A.J."/>
        </authorList>
    </citation>
    <scope>NUCLEOTIDE SEQUENCE</scope>
    <source>
        <tissue evidence="1">Shoot tissue taken approximately 20 cm above the soil surface</tissue>
    </source>
</reference>
<proteinExistence type="predicted"/>
<sequence>MNRKVVESLGTIQMQETASNFELKPSENSAFVRVKPSSSRDNSVRGFMPYKRCKVE</sequence>
<reference evidence="1" key="2">
    <citation type="journal article" date="2015" name="Data Brief">
        <title>Shoot transcriptome of the giant reed, Arundo donax.</title>
        <authorList>
            <person name="Barrero R.A."/>
            <person name="Guerrero F.D."/>
            <person name="Moolhuijzen P."/>
            <person name="Goolsby J.A."/>
            <person name="Tidwell J."/>
            <person name="Bellgard S.E."/>
            <person name="Bellgard M.I."/>
        </authorList>
    </citation>
    <scope>NUCLEOTIDE SEQUENCE</scope>
    <source>
        <tissue evidence="1">Shoot tissue taken approximately 20 cm above the soil surface</tissue>
    </source>
</reference>